<name>A0ABD5YMD6_9EURY</name>
<keyword evidence="3" id="KW-1185">Reference proteome</keyword>
<dbReference type="RefSeq" id="WP_390205597.1">
    <property type="nucleotide sequence ID" value="NZ_JBHTAX010000001.1"/>
</dbReference>
<evidence type="ECO:0000256" key="1">
    <source>
        <dbReference type="SAM" id="MobiDB-lite"/>
    </source>
</evidence>
<dbReference type="AlphaFoldDB" id="A0ABD5YMD6"/>
<evidence type="ECO:0000313" key="2">
    <source>
        <dbReference type="EMBL" id="MFC7190378.1"/>
    </source>
</evidence>
<sequence length="76" mass="9018">MATFALYKDEEFQKHLQYDAEDLPEGVDQTQLDDQFRPEFEDGEVVALHHDQELTERKHGEFSEGDERYRNLLDDS</sequence>
<organism evidence="2 3">
    <name type="scientific">Halocatena marina</name>
    <dbReference type="NCBI Taxonomy" id="2934937"/>
    <lineage>
        <taxon>Archaea</taxon>
        <taxon>Methanobacteriati</taxon>
        <taxon>Methanobacteriota</taxon>
        <taxon>Stenosarchaea group</taxon>
        <taxon>Halobacteria</taxon>
        <taxon>Halobacteriales</taxon>
        <taxon>Natronomonadaceae</taxon>
        <taxon>Halocatena</taxon>
    </lineage>
</organism>
<proteinExistence type="predicted"/>
<gene>
    <name evidence="2" type="ORF">ACFQL7_11285</name>
</gene>
<reference evidence="2 3" key="1">
    <citation type="journal article" date="2019" name="Int. J. Syst. Evol. Microbiol.">
        <title>The Global Catalogue of Microorganisms (GCM) 10K type strain sequencing project: providing services to taxonomists for standard genome sequencing and annotation.</title>
        <authorList>
            <consortium name="The Broad Institute Genomics Platform"/>
            <consortium name="The Broad Institute Genome Sequencing Center for Infectious Disease"/>
            <person name="Wu L."/>
            <person name="Ma J."/>
        </authorList>
    </citation>
    <scope>NUCLEOTIDE SEQUENCE [LARGE SCALE GENOMIC DNA]</scope>
    <source>
        <strain evidence="2 3">RDMS1</strain>
    </source>
</reference>
<dbReference type="Proteomes" id="UP001596417">
    <property type="component" value="Unassembled WGS sequence"/>
</dbReference>
<evidence type="ECO:0000313" key="3">
    <source>
        <dbReference type="Proteomes" id="UP001596417"/>
    </source>
</evidence>
<accession>A0ABD5YMD6</accession>
<protein>
    <submittedName>
        <fullName evidence="2">Uncharacterized protein</fullName>
    </submittedName>
</protein>
<comment type="caution">
    <text evidence="2">The sequence shown here is derived from an EMBL/GenBank/DDBJ whole genome shotgun (WGS) entry which is preliminary data.</text>
</comment>
<feature type="region of interest" description="Disordered" evidence="1">
    <location>
        <begin position="53"/>
        <end position="76"/>
    </location>
</feature>
<dbReference type="EMBL" id="JBHTAX010000001">
    <property type="protein sequence ID" value="MFC7190378.1"/>
    <property type="molecule type" value="Genomic_DNA"/>
</dbReference>